<accession>A0A7S9RIA8</accession>
<evidence type="ECO:0000313" key="3">
    <source>
        <dbReference type="EMBL" id="QPH92207.1"/>
    </source>
</evidence>
<name>A0A7S9RIA8_9BACT</name>
<protein>
    <recommendedName>
        <fullName evidence="5">Internalin</fullName>
    </recommendedName>
</protein>
<sequence length="1456" mass="163223">MKTICLLLFIITFSWCAPMECTSDEAKSIGCKVTKPYIENGTKVQYLCFVDAEEYVDGSSKKIPHCITTYPRTWTVDTKPFPLFSSLAQDHFHGYISSGFKSLKTAVDDHSSVGLKQRVINGKLNIRVNGDMATIGATVMIQRDGEYNFDPSPTNNKSSVYSEKIFKNDGSFSASNFTQCRSDFVYNPNKISYCQNSASSTFDFSEKNDHIQKYLTGKNVVYARLYWGGSIYQNWKFKNEVASDFISNALNFIKGYSRIDFKVPGEEQAITIDAKPEDIFWTGSFSEYRPKSMTFEAYQGSGDHQTAIKAGISYMYVASADVTKIVQKSLGTTKEERTFYAGNIRATTTPIKYDLLEDSDRFFTRNGTQVDLGGVWGSLLFSPVNGHKYGGYWMQTNPAQYAGWSLVIIYNFDDKTAIEKDIEPKMVSIFDGLEKLAPEWLTNYELEHGASKPKTSIVETKFNNLNNPKTGDINATLTMLSFGAKREVVGDDIEIKHKGVFKSVTSKYNEKGNQFNSTMTKFGKLINHDQNFTNQIDLDIFDISNFIENKDTAVQMRFTVASTLLNKGGIKIVNADRPNLALVGFSSRMYRPEVCYVEDLYYKEPDEIGFKRAKRIEIRSKTGKLEKEIIEAKGIKKETILKFIVKIMNSSKNEDAENFVLKTIIDPSQKYEPNSTTIVQTTTASNYSDGMPGQKHDADNVGLQRLSGNNLTFFLGQGAMSNRGGMIKKNEGNYAYVIYKTKLENEFKENSYKTTITSTNPAINLDPYDTYIKKCQPYDFNITFEKQEEPNSFVPSSKADDGTGAFKNRLLTQIVSRPFDIYITNYGEDGSKKAPDSPVDVKVELVTSCDATSNLYEKDINFNQDMITNKISEILLKDIKVDKAYSSLKFRISHPNPKKKTDPTVPDKITACENLDDFAVRPSHFRLWDNEAGTIMSASTKSFTGGETYNDAISLAAMKPNDSDLARGYANSLYASLIAKNGNVCNAILDSKNRLNVNFTEASGGLGKITRSANSNDGFSYSDIGDTTFYVVDSSYTSTDQHASPRGDDCVKKYRKPAFDPNNPADDPDGIGRVSCDIELKKEGNVTFQFIPEDMQISNLKIVKDDDVTYLDNDGMQKVKLSFDVTAKLSDTLKGLHPELYGDYRYSDEKYLPAKFYVDACYANEANFELKLHKVPLNFTDNNGNVGTLEKANEEILFFEVLGSNTKKLTGSSAKKGMFYIKKSAFEEGKASAEVFFNFARKVDHAKNPFTVSSDDFSLDNLDTIINSKSYKYEFPAKKTSANFYYGRVYAPYYEGPADGFFAKIYYGVYCDDCDKATYLTSGTGIWQAFPAATSWYVNPSHKVGVLKFDDFSFSNNTVLGNNVSAVNNGEQLIFVSNQKPVKDIAKMHANMCLIYNEFNKDATTNDFTLKFLVPDGNWAGKTLKEGSEKGDVGNVVGADGNFKDLSKKTNRRISW</sequence>
<feature type="chain" id="PRO_5032342995" description="Internalin" evidence="2">
    <location>
        <begin position="18"/>
        <end position="1456"/>
    </location>
</feature>
<keyword evidence="2" id="KW-0732">Signal</keyword>
<evidence type="ECO:0000256" key="1">
    <source>
        <dbReference type="SAM" id="MobiDB-lite"/>
    </source>
</evidence>
<proteinExistence type="predicted"/>
<reference evidence="3 4" key="1">
    <citation type="journal article" date="2018" name="Emerg. Microbes Infect.">
        <title>Genomic analysis of oral Campylobacter concisus strains identified a potential bacterial molecular marker associated with active Crohn's disease.</title>
        <authorList>
            <person name="Liu F."/>
            <person name="Ma R."/>
            <person name="Tay C.Y.A."/>
            <person name="Octavia S."/>
            <person name="Lan R."/>
            <person name="Chung H.K.L."/>
            <person name="Riordan S.M."/>
            <person name="Grimm M.C."/>
            <person name="Leong R.W."/>
            <person name="Tanaka M.M."/>
            <person name="Connor S."/>
            <person name="Zhang L."/>
        </authorList>
    </citation>
    <scope>NUCLEOTIDE SEQUENCE [LARGE SCALE GENOMIC DNA]</scope>
    <source>
        <strain evidence="3 4">P1CDO3</strain>
    </source>
</reference>
<feature type="compositionally biased region" description="Basic and acidic residues" evidence="1">
    <location>
        <begin position="1043"/>
        <end position="1052"/>
    </location>
</feature>
<feature type="signal peptide" evidence="2">
    <location>
        <begin position="1"/>
        <end position="17"/>
    </location>
</feature>
<evidence type="ECO:0008006" key="5">
    <source>
        <dbReference type="Google" id="ProtNLM"/>
    </source>
</evidence>
<dbReference type="RefSeq" id="WP_107713891.1">
    <property type="nucleotide sequence ID" value="NZ_CP049266.1"/>
</dbReference>
<evidence type="ECO:0000313" key="4">
    <source>
        <dbReference type="Proteomes" id="UP000594404"/>
    </source>
</evidence>
<dbReference type="EMBL" id="CP049266">
    <property type="protein sequence ID" value="QPH92207.1"/>
    <property type="molecule type" value="Genomic_DNA"/>
</dbReference>
<dbReference type="Proteomes" id="UP000594404">
    <property type="component" value="Chromosome"/>
</dbReference>
<evidence type="ECO:0000256" key="2">
    <source>
        <dbReference type="SAM" id="SignalP"/>
    </source>
</evidence>
<organism evidence="3 4">
    <name type="scientific">Campylobacter concisus</name>
    <dbReference type="NCBI Taxonomy" id="199"/>
    <lineage>
        <taxon>Bacteria</taxon>
        <taxon>Pseudomonadati</taxon>
        <taxon>Campylobacterota</taxon>
        <taxon>Epsilonproteobacteria</taxon>
        <taxon>Campylobacterales</taxon>
        <taxon>Campylobacteraceae</taxon>
        <taxon>Campylobacter</taxon>
    </lineage>
</organism>
<gene>
    <name evidence="3" type="ORF">CVT01_06730</name>
</gene>
<feature type="region of interest" description="Disordered" evidence="1">
    <location>
        <begin position="1040"/>
        <end position="1071"/>
    </location>
</feature>